<organism evidence="1 2">
    <name type="scientific">Pararge aegeria aegeria</name>
    <dbReference type="NCBI Taxonomy" id="348720"/>
    <lineage>
        <taxon>Eukaryota</taxon>
        <taxon>Metazoa</taxon>
        <taxon>Ecdysozoa</taxon>
        <taxon>Arthropoda</taxon>
        <taxon>Hexapoda</taxon>
        <taxon>Insecta</taxon>
        <taxon>Pterygota</taxon>
        <taxon>Neoptera</taxon>
        <taxon>Endopterygota</taxon>
        <taxon>Lepidoptera</taxon>
        <taxon>Glossata</taxon>
        <taxon>Ditrysia</taxon>
        <taxon>Papilionoidea</taxon>
        <taxon>Nymphalidae</taxon>
        <taxon>Satyrinae</taxon>
        <taxon>Satyrini</taxon>
        <taxon>Parargina</taxon>
        <taxon>Pararge</taxon>
    </lineage>
</organism>
<sequence>VSALPTSWKEELHPKFFEQNDNLDTMWEVYATLAPLEIAMQPDLLELIIFWSNELMPPNYCPLNHMEPSTSSSRQWPFCYIYVGAIRILLNFGDENADSVDDTLMCIINNIRITPYPENPIC</sequence>
<feature type="non-terminal residue" evidence="1">
    <location>
        <position position="122"/>
    </location>
</feature>
<gene>
    <name evidence="1" type="primary">jg18745</name>
    <name evidence="1" type="ORF">PAEG_LOCUS2291</name>
</gene>
<comment type="caution">
    <text evidence="1">The sequence shown here is derived from an EMBL/GenBank/DDBJ whole genome shotgun (WGS) entry which is preliminary data.</text>
</comment>
<keyword evidence="2" id="KW-1185">Reference proteome</keyword>
<name>A0A8S4QLG8_9NEOP</name>
<reference evidence="1" key="1">
    <citation type="submission" date="2022-03" db="EMBL/GenBank/DDBJ databases">
        <authorList>
            <person name="Lindestad O."/>
        </authorList>
    </citation>
    <scope>NUCLEOTIDE SEQUENCE</scope>
</reference>
<dbReference type="AlphaFoldDB" id="A0A8S4QLG8"/>
<dbReference type="OrthoDB" id="6931654at2759"/>
<feature type="non-terminal residue" evidence="1">
    <location>
        <position position="1"/>
    </location>
</feature>
<dbReference type="Proteomes" id="UP000838756">
    <property type="component" value="Unassembled WGS sequence"/>
</dbReference>
<protein>
    <submittedName>
        <fullName evidence="1">Jg18745 protein</fullName>
    </submittedName>
</protein>
<dbReference type="EMBL" id="CAKXAJ010007440">
    <property type="protein sequence ID" value="CAH2210385.1"/>
    <property type="molecule type" value="Genomic_DNA"/>
</dbReference>
<accession>A0A8S4QLG8</accession>
<evidence type="ECO:0000313" key="1">
    <source>
        <dbReference type="EMBL" id="CAH2210385.1"/>
    </source>
</evidence>
<evidence type="ECO:0000313" key="2">
    <source>
        <dbReference type="Proteomes" id="UP000838756"/>
    </source>
</evidence>
<proteinExistence type="predicted"/>